<comment type="caution">
    <text evidence="2">The sequence shown here is derived from an EMBL/GenBank/DDBJ whole genome shotgun (WGS) entry which is preliminary data.</text>
</comment>
<evidence type="ECO:0000313" key="3">
    <source>
        <dbReference type="Proteomes" id="UP001209107"/>
    </source>
</evidence>
<accession>A0ABT3JM88</accession>
<dbReference type="PANTHER" id="PTHR43685:SF2">
    <property type="entry name" value="GLYCOSYLTRANSFERASE 2-LIKE DOMAIN-CONTAINING PROTEIN"/>
    <property type="match status" value="1"/>
</dbReference>
<feature type="domain" description="Glycosyltransferase 2-like" evidence="1">
    <location>
        <begin position="3"/>
        <end position="140"/>
    </location>
</feature>
<organism evidence="2 3">
    <name type="scientific">Kaistella yananensis</name>
    <dbReference type="NCBI Taxonomy" id="2989820"/>
    <lineage>
        <taxon>Bacteria</taxon>
        <taxon>Pseudomonadati</taxon>
        <taxon>Bacteroidota</taxon>
        <taxon>Flavobacteriia</taxon>
        <taxon>Flavobacteriales</taxon>
        <taxon>Weeksellaceae</taxon>
        <taxon>Chryseobacterium group</taxon>
        <taxon>Kaistella</taxon>
    </lineage>
</organism>
<dbReference type="SUPFAM" id="SSF53448">
    <property type="entry name" value="Nucleotide-diphospho-sugar transferases"/>
    <property type="match status" value="1"/>
</dbReference>
<protein>
    <submittedName>
        <fullName evidence="2">Glycosyltransferase family 2 protein</fullName>
    </submittedName>
</protein>
<evidence type="ECO:0000313" key="2">
    <source>
        <dbReference type="EMBL" id="MCW4451897.1"/>
    </source>
</evidence>
<dbReference type="Gene3D" id="3.90.550.10">
    <property type="entry name" value="Spore Coat Polysaccharide Biosynthesis Protein SpsA, Chain A"/>
    <property type="match status" value="1"/>
</dbReference>
<evidence type="ECO:0000259" key="1">
    <source>
        <dbReference type="Pfam" id="PF00535"/>
    </source>
</evidence>
<dbReference type="Pfam" id="PF00535">
    <property type="entry name" value="Glycos_transf_2"/>
    <property type="match status" value="1"/>
</dbReference>
<proteinExistence type="predicted"/>
<dbReference type="InterPro" id="IPR029044">
    <property type="entry name" value="Nucleotide-diphossugar_trans"/>
</dbReference>
<gene>
    <name evidence="2" type="ORF">OK344_06700</name>
</gene>
<dbReference type="RefSeq" id="WP_265144052.1">
    <property type="nucleotide sequence ID" value="NZ_JAPCHZ010000002.1"/>
</dbReference>
<dbReference type="EMBL" id="JAPCHZ010000002">
    <property type="protein sequence ID" value="MCW4451897.1"/>
    <property type="molecule type" value="Genomic_DNA"/>
</dbReference>
<dbReference type="CDD" id="cd00761">
    <property type="entry name" value="Glyco_tranf_GTA_type"/>
    <property type="match status" value="1"/>
</dbReference>
<dbReference type="InterPro" id="IPR050834">
    <property type="entry name" value="Glycosyltransf_2"/>
</dbReference>
<dbReference type="PANTHER" id="PTHR43685">
    <property type="entry name" value="GLYCOSYLTRANSFERASE"/>
    <property type="match status" value="1"/>
</dbReference>
<dbReference type="Proteomes" id="UP001209107">
    <property type="component" value="Unassembled WGS sequence"/>
</dbReference>
<name>A0ABT3JM88_9FLAO</name>
<dbReference type="InterPro" id="IPR001173">
    <property type="entry name" value="Glyco_trans_2-like"/>
</dbReference>
<sequence>MVSVIIPTYNNAMYIQECIQSVTTQSYTDWECLIIDDGSTDETAVLVKEMTAADNRIKYIHQENSGVSAARNKGIGDASGEYLLFLDGDDTLNTLALEKMTAILENNSDALLVYSDAAIFGISQNYSHLHDTFTLSDLLKQNQMFITNLVRRKDIGDKIRFDSNISSAYEDWEFWIQLVAAYPEKKKIKIDYCVFNYRKHGNSNMLKLKSESEKRKKAFDYVYMKHKNLYDNLFTDYITTMNRKDFYEQKLDKIYSSLPYRIYSKIVSFFK</sequence>
<reference evidence="2 3" key="1">
    <citation type="submission" date="2022-10" db="EMBL/GenBank/DDBJ databases">
        <title>Kaistella sp. BT-6-1-3.</title>
        <authorList>
            <person name="Ai J."/>
            <person name="Deng Z."/>
        </authorList>
    </citation>
    <scope>NUCLEOTIDE SEQUENCE [LARGE SCALE GENOMIC DNA]</scope>
    <source>
        <strain evidence="2 3">BT6-1-3</strain>
    </source>
</reference>
<keyword evidence="3" id="KW-1185">Reference proteome</keyword>